<evidence type="ECO:0000256" key="1">
    <source>
        <dbReference type="ARBA" id="ARBA00022737"/>
    </source>
</evidence>
<dbReference type="SMART" id="SM00292">
    <property type="entry name" value="BRCT"/>
    <property type="match status" value="2"/>
</dbReference>
<dbReference type="InterPro" id="IPR036420">
    <property type="entry name" value="BRCT_dom_sf"/>
</dbReference>
<dbReference type="AlphaFoldDB" id="A0A836B2R6"/>
<dbReference type="SUPFAM" id="SSF52113">
    <property type="entry name" value="BRCT domain"/>
    <property type="match status" value="2"/>
</dbReference>
<evidence type="ECO:0000313" key="5">
    <source>
        <dbReference type="Proteomes" id="UP000650467"/>
    </source>
</evidence>
<dbReference type="GO" id="GO:0006270">
    <property type="term" value="P:DNA replication initiation"/>
    <property type="evidence" value="ECO:0007669"/>
    <property type="project" value="TreeGrafter"/>
</dbReference>
<dbReference type="Pfam" id="PF12738">
    <property type="entry name" value="PTCB-BRCT"/>
    <property type="match status" value="2"/>
</dbReference>
<feature type="compositionally biased region" description="Low complexity" evidence="2">
    <location>
        <begin position="675"/>
        <end position="689"/>
    </location>
</feature>
<reference evidence="4" key="1">
    <citation type="journal article" date="2020" name="bioRxiv">
        <title>Comparative genomics of Chlamydomonas.</title>
        <authorList>
            <person name="Craig R.J."/>
            <person name="Hasan A.R."/>
            <person name="Ness R.W."/>
            <person name="Keightley P.D."/>
        </authorList>
    </citation>
    <scope>NUCLEOTIDE SEQUENCE</scope>
    <source>
        <strain evidence="4">SAG 7.73</strain>
    </source>
</reference>
<dbReference type="PANTHER" id="PTHR13561:SF20">
    <property type="entry name" value="DNA TOPOISOMERASE 2-BINDING PROTEIN 1"/>
    <property type="match status" value="1"/>
</dbReference>
<feature type="compositionally biased region" description="Low complexity" evidence="2">
    <location>
        <begin position="638"/>
        <end position="647"/>
    </location>
</feature>
<feature type="compositionally biased region" description="Gly residues" evidence="2">
    <location>
        <begin position="802"/>
        <end position="817"/>
    </location>
</feature>
<feature type="compositionally biased region" description="Polar residues" evidence="2">
    <location>
        <begin position="887"/>
        <end position="909"/>
    </location>
</feature>
<sequence>MTHLVSNKPGGNKYTHAKDWGLAVVHMDWVVASLKAGRRLDERPYSLDSYDPSRGPAAEGAPATSCAVDAGRLGRTNSSTRCAASVDAATGVVNAGQPGASIKGVVGPGGGNTGLGLARGGSAALGAGGPARPPPGPSYCGGEATWDQPQYLAAQPQPQQLQPRALALPAEPPDDCYFLHWVRMYVVGVSPIEQPQVLAAIRESGATREPALLGAGGGGGGAGGAPPGHGVVTHIVFGSLLSVGEMAEVRQYLGEFREQVRLCKLDWLFECVNRRTYIEPEGRNAVTEKQLQTWISGGPAPTAAAAAGPGGAGRGARSREPSPAAGPGLAVAASGVPALDDYVPLDGDGNTRTMDSFAVRVGNGGGGGGPAGVFSGLWFTLAAVAGSEEEAPATKLVRQGGGMVISASTDKTVRDPQKRFAVCPFSLPQSLVDRLSARGRDRGPTEFERVTPEQRVTVAWLKACLGRGELLPVHRLTPLFRPLPHALPLPGFQGVTVAVSQFHPEQRDVLKTLIERLGGTCTDKLNKRCHYLVIQYAKGDKFVAAVKWGIPCVNATWVLESAYQGRPLVEVMAFLPSEITPQEMEEKKREAAARSGGGGTASQMGLASQHMGGLGPTQRPEGGQAHTTSTGAFGGAPRGIAGPAAPGAPKSMLASILADLGDATPPQPQPPHRSAAAAGGADADAPAAASTKEAGQLKPLPVHKVDKLPLAPTGAPLPLAAAAAAAAEMGGATGGQAEQLHQPQEQGQPAVVEDDSPPDHAGAAASLMNFLHSNAVAMPEMACSQLEMPMLLPVLGLPSGLGGGGPTGSESSMGGGAASSEPSRQLGTMKPPEDSITGAVTGVGRRSRKRNAAAAEATGVPSNKAVALPGRRGRNDEEEEEGFGVAMSQQVGYEAASLTSAPTRATRSSARLGRGGQGADAKENLIKAVQGNLK</sequence>
<feature type="region of interest" description="Disordered" evidence="2">
    <location>
        <begin position="730"/>
        <end position="762"/>
    </location>
</feature>
<feature type="domain" description="BRCT" evidence="3">
    <location>
        <begin position="182"/>
        <end position="285"/>
    </location>
</feature>
<accession>A0A836B2R6</accession>
<proteinExistence type="predicted"/>
<dbReference type="Gene3D" id="3.40.50.10190">
    <property type="entry name" value="BRCT domain"/>
    <property type="match status" value="3"/>
</dbReference>
<feature type="region of interest" description="Disordered" evidence="2">
    <location>
        <begin position="660"/>
        <end position="700"/>
    </location>
</feature>
<dbReference type="PROSITE" id="PS50172">
    <property type="entry name" value="BRCT"/>
    <property type="match status" value="4"/>
</dbReference>
<dbReference type="GO" id="GO:0033314">
    <property type="term" value="P:mitotic DNA replication checkpoint signaling"/>
    <property type="evidence" value="ECO:0007669"/>
    <property type="project" value="TreeGrafter"/>
</dbReference>
<keyword evidence="5" id="KW-1185">Reference proteome</keyword>
<dbReference type="InterPro" id="IPR001357">
    <property type="entry name" value="BRCT_dom"/>
</dbReference>
<feature type="domain" description="BRCT" evidence="3">
    <location>
        <begin position="1"/>
        <end position="47"/>
    </location>
</feature>
<evidence type="ECO:0000256" key="2">
    <source>
        <dbReference type="SAM" id="MobiDB-lite"/>
    </source>
</evidence>
<dbReference type="OrthoDB" id="251770at2759"/>
<dbReference type="CDD" id="cd00027">
    <property type="entry name" value="BRCT"/>
    <property type="match status" value="1"/>
</dbReference>
<protein>
    <recommendedName>
        <fullName evidence="3">BRCT domain-containing protein</fullName>
    </recommendedName>
</protein>
<feature type="domain" description="BRCT" evidence="3">
    <location>
        <begin position="492"/>
        <end position="568"/>
    </location>
</feature>
<organism evidence="4 5">
    <name type="scientific">Chlamydomonas incerta</name>
    <dbReference type="NCBI Taxonomy" id="51695"/>
    <lineage>
        <taxon>Eukaryota</taxon>
        <taxon>Viridiplantae</taxon>
        <taxon>Chlorophyta</taxon>
        <taxon>core chlorophytes</taxon>
        <taxon>Chlorophyceae</taxon>
        <taxon>CS clade</taxon>
        <taxon>Chlamydomonadales</taxon>
        <taxon>Chlamydomonadaceae</taxon>
        <taxon>Chlamydomonas</taxon>
    </lineage>
</organism>
<feature type="compositionally biased region" description="Low complexity" evidence="2">
    <location>
        <begin position="730"/>
        <end position="739"/>
    </location>
</feature>
<feature type="region of interest" description="Disordered" evidence="2">
    <location>
        <begin position="125"/>
        <end position="145"/>
    </location>
</feature>
<keyword evidence="1" id="KW-0677">Repeat</keyword>
<feature type="region of interest" description="Disordered" evidence="2">
    <location>
        <begin position="582"/>
        <end position="647"/>
    </location>
</feature>
<comment type="caution">
    <text evidence="4">The sequence shown here is derived from an EMBL/GenBank/DDBJ whole genome shotgun (WGS) entry which is preliminary data.</text>
</comment>
<feature type="compositionally biased region" description="Low complexity" evidence="2">
    <location>
        <begin position="297"/>
        <end position="307"/>
    </location>
</feature>
<feature type="domain" description="BRCT" evidence="3">
    <location>
        <begin position="369"/>
        <end position="478"/>
    </location>
</feature>
<name>A0A836B2R6_CHLIN</name>
<dbReference type="EMBL" id="JAEHOC010000001">
    <property type="protein sequence ID" value="KAG2445614.1"/>
    <property type="molecule type" value="Genomic_DNA"/>
</dbReference>
<dbReference type="Proteomes" id="UP000650467">
    <property type="component" value="Unassembled WGS sequence"/>
</dbReference>
<feature type="region of interest" description="Disordered" evidence="2">
    <location>
        <begin position="297"/>
        <end position="329"/>
    </location>
</feature>
<dbReference type="PANTHER" id="PTHR13561">
    <property type="entry name" value="DNA REPLICATION REGULATOR DPB11-RELATED"/>
    <property type="match status" value="1"/>
</dbReference>
<feature type="region of interest" description="Disordered" evidence="2">
    <location>
        <begin position="802"/>
        <end position="934"/>
    </location>
</feature>
<evidence type="ECO:0000313" key="4">
    <source>
        <dbReference type="EMBL" id="KAG2445614.1"/>
    </source>
</evidence>
<gene>
    <name evidence="4" type="ORF">HXX76_000224</name>
</gene>
<evidence type="ECO:0000259" key="3">
    <source>
        <dbReference type="PROSITE" id="PS50172"/>
    </source>
</evidence>
<dbReference type="GO" id="GO:0007095">
    <property type="term" value="P:mitotic G2 DNA damage checkpoint signaling"/>
    <property type="evidence" value="ECO:0007669"/>
    <property type="project" value="TreeGrafter"/>
</dbReference>